<evidence type="ECO:0000256" key="10">
    <source>
        <dbReference type="ARBA" id="ARBA00022842"/>
    </source>
</evidence>
<keyword evidence="12" id="KW-0464">Manganese</keyword>
<evidence type="ECO:0000256" key="7">
    <source>
        <dbReference type="ARBA" id="ARBA00022737"/>
    </source>
</evidence>
<dbReference type="Gene3D" id="3.40.50.1380">
    <property type="entry name" value="Methylglyoxal synthase-like domain"/>
    <property type="match status" value="1"/>
</dbReference>
<evidence type="ECO:0000256" key="9">
    <source>
        <dbReference type="ARBA" id="ARBA00022840"/>
    </source>
</evidence>
<dbReference type="Gene3D" id="3.30.470.20">
    <property type="entry name" value="ATP-grasp fold, B domain"/>
    <property type="match status" value="3"/>
</dbReference>
<dbReference type="SUPFAM" id="SSF56059">
    <property type="entry name" value="Glutathione synthetase ATP-binding domain-like"/>
    <property type="match status" value="3"/>
</dbReference>
<evidence type="ECO:0000256" key="12">
    <source>
        <dbReference type="ARBA" id="ARBA00023211"/>
    </source>
</evidence>
<evidence type="ECO:0000313" key="18">
    <source>
        <dbReference type="EMBL" id="KAF5829351.1"/>
    </source>
</evidence>
<dbReference type="InterPro" id="IPR005480">
    <property type="entry name" value="CPSase_lsu_oligo"/>
</dbReference>
<dbReference type="Pfam" id="PF02142">
    <property type="entry name" value="MGS"/>
    <property type="match status" value="1"/>
</dbReference>
<keyword evidence="8 14" id="KW-0547">Nucleotide-binding</keyword>
<dbReference type="SUPFAM" id="SSF52440">
    <property type="entry name" value="PreATP-grasp domain"/>
    <property type="match status" value="2"/>
</dbReference>
<evidence type="ECO:0000256" key="15">
    <source>
        <dbReference type="SAM" id="MobiDB-lite"/>
    </source>
</evidence>
<proteinExistence type="inferred from homology"/>
<dbReference type="PROSITE" id="PS50975">
    <property type="entry name" value="ATP_GRASP"/>
    <property type="match status" value="1"/>
</dbReference>
<keyword evidence="6" id="KW-0479">Metal-binding</keyword>
<comment type="pathway">
    <text evidence="1">Amino-acid biosynthesis; L-arginine biosynthesis; carbamoyl phosphate from bicarbonate: step 1/1.</text>
</comment>
<accession>A0ABQ7G421</accession>
<dbReference type="CDD" id="cd01424">
    <property type="entry name" value="MGS_CPS_II"/>
    <property type="match status" value="1"/>
</dbReference>
<evidence type="ECO:0000256" key="14">
    <source>
        <dbReference type="PROSITE-ProRule" id="PRU00409"/>
    </source>
</evidence>
<dbReference type="InterPro" id="IPR005479">
    <property type="entry name" value="CPAse_ATP-bd"/>
</dbReference>
<dbReference type="Proteomes" id="UP000815325">
    <property type="component" value="Unassembled WGS sequence"/>
</dbReference>
<dbReference type="InterPro" id="IPR036897">
    <property type="entry name" value="CarbamoylP_synth_lsu_oligo_sf"/>
</dbReference>
<dbReference type="Pfam" id="PF02787">
    <property type="entry name" value="CPSase_L_D3"/>
    <property type="match status" value="1"/>
</dbReference>
<feature type="domain" description="MGS-like" evidence="17">
    <location>
        <begin position="999"/>
        <end position="1150"/>
    </location>
</feature>
<dbReference type="InterPro" id="IPR005483">
    <property type="entry name" value="CPSase_dom"/>
</dbReference>
<keyword evidence="7" id="KW-0677">Repeat</keyword>
<evidence type="ECO:0000256" key="3">
    <source>
        <dbReference type="ARBA" id="ARBA00022571"/>
    </source>
</evidence>
<feature type="domain" description="ATP-grasp" evidence="16">
    <location>
        <begin position="230"/>
        <end position="488"/>
    </location>
</feature>
<organism evidence="18 19">
    <name type="scientific">Dunaliella salina</name>
    <name type="common">Green alga</name>
    <name type="synonym">Protococcus salinus</name>
    <dbReference type="NCBI Taxonomy" id="3046"/>
    <lineage>
        <taxon>Eukaryota</taxon>
        <taxon>Viridiplantae</taxon>
        <taxon>Chlorophyta</taxon>
        <taxon>core chlorophytes</taxon>
        <taxon>Chlorophyceae</taxon>
        <taxon>CS clade</taxon>
        <taxon>Chlamydomonadales</taxon>
        <taxon>Dunaliellaceae</taxon>
        <taxon>Dunaliella</taxon>
    </lineage>
</organism>
<dbReference type="Gene3D" id="1.10.1030.10">
    <property type="entry name" value="Carbamoyl-phosphate synthetase, large subunit oligomerisation domain"/>
    <property type="match status" value="1"/>
</dbReference>
<name>A0ABQ7G421_DUNSA</name>
<evidence type="ECO:0000256" key="6">
    <source>
        <dbReference type="ARBA" id="ARBA00022723"/>
    </source>
</evidence>
<dbReference type="PROSITE" id="PS51855">
    <property type="entry name" value="MGS"/>
    <property type="match status" value="1"/>
</dbReference>
<comment type="catalytic activity">
    <reaction evidence="13">
        <text>hydrogencarbonate + NH4(+) + 2 ATP = carbamoyl phosphate + 2 ADP + phosphate + 2 H(+)</text>
        <dbReference type="Rhea" id="RHEA:18029"/>
        <dbReference type="ChEBI" id="CHEBI:15378"/>
        <dbReference type="ChEBI" id="CHEBI:17544"/>
        <dbReference type="ChEBI" id="CHEBI:28938"/>
        <dbReference type="ChEBI" id="CHEBI:30616"/>
        <dbReference type="ChEBI" id="CHEBI:43474"/>
        <dbReference type="ChEBI" id="CHEBI:58228"/>
        <dbReference type="ChEBI" id="CHEBI:456216"/>
        <dbReference type="EC" id="6.3.4.16"/>
    </reaction>
</comment>
<dbReference type="InterPro" id="IPR011607">
    <property type="entry name" value="MGS-like_dom"/>
</dbReference>
<keyword evidence="19" id="KW-1185">Reference proteome</keyword>
<keyword evidence="4" id="KW-0436">Ligase</keyword>
<evidence type="ECO:0008006" key="20">
    <source>
        <dbReference type="Google" id="ProtNLM"/>
    </source>
</evidence>
<evidence type="ECO:0000256" key="4">
    <source>
        <dbReference type="ARBA" id="ARBA00022598"/>
    </source>
</evidence>
<dbReference type="InterPro" id="IPR033937">
    <property type="entry name" value="MGS_CPS_CarB"/>
</dbReference>
<dbReference type="SMART" id="SM01096">
    <property type="entry name" value="CPSase_L_D3"/>
    <property type="match status" value="1"/>
</dbReference>
<keyword evidence="9 14" id="KW-0067">ATP-binding</keyword>
<dbReference type="SUPFAM" id="SSF48108">
    <property type="entry name" value="Carbamoyl phosphate synthetase, large subunit connection domain"/>
    <property type="match status" value="1"/>
</dbReference>
<evidence type="ECO:0000256" key="8">
    <source>
        <dbReference type="ARBA" id="ARBA00022741"/>
    </source>
</evidence>
<dbReference type="PRINTS" id="PR00098">
    <property type="entry name" value="CPSASE"/>
</dbReference>
<evidence type="ECO:0000259" key="17">
    <source>
        <dbReference type="PROSITE" id="PS51855"/>
    </source>
</evidence>
<keyword evidence="3" id="KW-0055">Arginine biosynthesis</keyword>
<keyword evidence="5" id="KW-0028">Amino-acid biosynthesis</keyword>
<keyword evidence="10" id="KW-0460">Magnesium</keyword>
<keyword evidence="11" id="KW-0665">Pyrimidine biosynthesis</keyword>
<dbReference type="InterPro" id="IPR058047">
    <property type="entry name" value="CPSase_preATP-grasp"/>
</dbReference>
<evidence type="ECO:0000256" key="5">
    <source>
        <dbReference type="ARBA" id="ARBA00022605"/>
    </source>
</evidence>
<feature type="region of interest" description="Disordered" evidence="15">
    <location>
        <begin position="38"/>
        <end position="58"/>
    </location>
</feature>
<evidence type="ECO:0000256" key="2">
    <source>
        <dbReference type="ARBA" id="ARBA00009799"/>
    </source>
</evidence>
<dbReference type="Pfam" id="PF02786">
    <property type="entry name" value="CPSase_L_D2"/>
    <property type="match status" value="2"/>
</dbReference>
<dbReference type="PANTHER" id="PTHR11405:SF53">
    <property type="entry name" value="CARBAMOYL-PHOSPHATE SYNTHASE [AMMONIA], MITOCHONDRIAL"/>
    <property type="match status" value="1"/>
</dbReference>
<evidence type="ECO:0000313" key="19">
    <source>
        <dbReference type="Proteomes" id="UP000815325"/>
    </source>
</evidence>
<dbReference type="Gene3D" id="3.40.50.20">
    <property type="match status" value="2"/>
</dbReference>
<comment type="similarity">
    <text evidence="2">Belongs to the CarB family.</text>
</comment>
<dbReference type="SUPFAM" id="SSF52335">
    <property type="entry name" value="Methylglyoxal synthase-like"/>
    <property type="match status" value="1"/>
</dbReference>
<sequence length="1150" mass="126556">MTMALLGGQRLYKQGFLLGKHHQDAVPHRPTLVLHAQQQKQQQHNLSLGQQQQQQPLLRKPAPLAVAPAPATSVPRAAAAAAPAPSSVLPWQAAMSDVKKRRDLKKIMIIGAGPIIIGQACEFDYSGTQAVKALLKEGYEVVLINSNPATIMTDPGLAHRTFIGPMTVEYAEQIIAKERPDAILPTMGGQTALNLAKGLSEGGILEKYGVELIGAKLPSIDRAEDRELFKLAMGRIGLSVPKSGTAESMEQAMEVAAEIGRFPLIIRPAFTCGGTGGGIAYNVDEYKQIIKEGLDASMTNQVGVKLGCEPVSLCGLDVSMTKWVQSWSVTITTRITSKGVSLFALDASMTNQMCLKVVSLFGLGASVGHVAITAMVMCKVVSLFCHPTSRWKRCRLAVHQPSLACDSITVAPSQTLTDKEYQRLRDAAIAIIREMGVECGGSNVQMSINPADGDMIIIEMNPRVSRSSALASKATGFPIAKMAAKLSVGYTLDQIANDITQMTPASFEPSIDYVVTKVPRFNFEKFAGSKPELTTMMKSVGEVMAIGRTWQESMQKALRGMETGLDGWDLPKNYKRLSHQELLYNLRVPNPERTITLKQAFEDGLTVPELFQLTNIDPWWLEQHRELHDIGVWLRTKTFADLDAQDMQQLKRRGFSDAQLARLLGTTWQEVRRFRLSQGIVPSYKRIDTCAAEFAADTPYMYSCYDGACESNPLNTRKVLILGGGPNRIGQGIEFDYCCCHASFSLRSVKGLLLLFPDAGRHLIYYCCCRASFFLRCASDLQAYRGPAPVFLSHERPEGIIVQFGGQTPLKIATTLETYLNENKIPTASGNGFVKVWGTQPSSIDKAEDRDLWMELLYKLDIKQPSGESRRTPNVYTLHTLHIRMRRLTPGGSALVNALHTIQTQHVSTHCAGDSACVNTLHICLRTPHSICVNILQVILRDSACVIPPQTISKDVQDKIRTWVKAIAKELQMRSTGEVMGIDETFSGAYAKAQIAAGQKLPMSGSIFVSMADKYKLDIVPIARELADLGYKLVATSGTAKTLSENGVPCEVVYKIHEGRPNPTDLMRNGDIKMILMTNTNDDLDRTDGKELRRLALTLDIPTVTTINGAWCNKEALRHMRTDKLAMVAVQDYFPNYYDDSMDIILEGPQ</sequence>
<gene>
    <name evidence="18" type="ORF">DUNSADRAFT_16196</name>
</gene>
<protein>
    <recommendedName>
        <fullName evidence="20">Carbamoyl-phosphate synthase (glutamine-hydrolyzing)</fullName>
    </recommendedName>
</protein>
<dbReference type="InterPro" id="IPR016185">
    <property type="entry name" value="PreATP-grasp_dom_sf"/>
</dbReference>
<evidence type="ECO:0000256" key="11">
    <source>
        <dbReference type="ARBA" id="ARBA00022975"/>
    </source>
</evidence>
<reference evidence="18" key="1">
    <citation type="submission" date="2017-08" db="EMBL/GenBank/DDBJ databases">
        <authorList>
            <person name="Polle J.E."/>
            <person name="Barry K."/>
            <person name="Cushman J."/>
            <person name="Schmutz J."/>
            <person name="Tran D."/>
            <person name="Hathwaick L.T."/>
            <person name="Yim W.C."/>
            <person name="Jenkins J."/>
            <person name="Mckie-Krisberg Z.M."/>
            <person name="Prochnik S."/>
            <person name="Lindquist E."/>
            <person name="Dockter R.B."/>
            <person name="Adam C."/>
            <person name="Molina H."/>
            <person name="Bunkerborg J."/>
            <person name="Jin E."/>
            <person name="Buchheim M."/>
            <person name="Magnuson J."/>
        </authorList>
    </citation>
    <scope>NUCLEOTIDE SEQUENCE</scope>
    <source>
        <strain evidence="18">CCAP 19/18</strain>
    </source>
</reference>
<dbReference type="PROSITE" id="PS00867">
    <property type="entry name" value="CPSASE_2"/>
    <property type="match status" value="1"/>
</dbReference>
<dbReference type="EMBL" id="MU070171">
    <property type="protein sequence ID" value="KAF5829351.1"/>
    <property type="molecule type" value="Genomic_DNA"/>
</dbReference>
<comment type="caution">
    <text evidence="18">The sequence shown here is derived from an EMBL/GenBank/DDBJ whole genome shotgun (WGS) entry which is preliminary data.</text>
</comment>
<dbReference type="SMART" id="SM00851">
    <property type="entry name" value="MGS"/>
    <property type="match status" value="1"/>
</dbReference>
<dbReference type="InterPro" id="IPR036914">
    <property type="entry name" value="MGS-like_dom_sf"/>
</dbReference>
<evidence type="ECO:0000259" key="16">
    <source>
        <dbReference type="PROSITE" id="PS50975"/>
    </source>
</evidence>
<evidence type="ECO:0000256" key="1">
    <source>
        <dbReference type="ARBA" id="ARBA00005077"/>
    </source>
</evidence>
<dbReference type="PROSITE" id="PS00866">
    <property type="entry name" value="CPSASE_1"/>
    <property type="match status" value="1"/>
</dbReference>
<dbReference type="PANTHER" id="PTHR11405">
    <property type="entry name" value="CARBAMOYLTRANSFERASE FAMILY MEMBER"/>
    <property type="match status" value="1"/>
</dbReference>
<dbReference type="Pfam" id="PF25596">
    <property type="entry name" value="CPSase_L_D1"/>
    <property type="match status" value="2"/>
</dbReference>
<evidence type="ECO:0000256" key="13">
    <source>
        <dbReference type="ARBA" id="ARBA00047359"/>
    </source>
</evidence>
<dbReference type="InterPro" id="IPR011761">
    <property type="entry name" value="ATP-grasp"/>
</dbReference>